<proteinExistence type="predicted"/>
<name>A0A6H2A0A9_9ZZZZ</name>
<dbReference type="EMBL" id="MT144402">
    <property type="protein sequence ID" value="QJA53198.1"/>
    <property type="molecule type" value="Genomic_DNA"/>
</dbReference>
<dbReference type="AlphaFoldDB" id="A0A6H2A0A9"/>
<protein>
    <submittedName>
        <fullName evidence="1">Uncharacterized protein</fullName>
    </submittedName>
</protein>
<sequence>MATYNPRLIFTALENKTAWTQAILLTIAKADIILKRIKTFFSPGCEGQVYVKYSINNISHPDVTVFESNTKLNSYLVGDDTFYDDYFSIPLNRGDTIEILYQNNDTSGHHDITVGFEFQTKRVVPEEVE</sequence>
<accession>A0A6H2A0A9</accession>
<organism evidence="1">
    <name type="scientific">viral metagenome</name>
    <dbReference type="NCBI Taxonomy" id="1070528"/>
    <lineage>
        <taxon>unclassified sequences</taxon>
        <taxon>metagenomes</taxon>
        <taxon>organismal metagenomes</taxon>
    </lineage>
</organism>
<gene>
    <name evidence="1" type="ORF">TM448A03302_0005</name>
</gene>
<reference evidence="1" key="1">
    <citation type="submission" date="2020-03" db="EMBL/GenBank/DDBJ databases">
        <title>The deep terrestrial virosphere.</title>
        <authorList>
            <person name="Holmfeldt K."/>
            <person name="Nilsson E."/>
            <person name="Simone D."/>
            <person name="Lopez-Fernandez M."/>
            <person name="Wu X."/>
            <person name="de Brujin I."/>
            <person name="Lundin D."/>
            <person name="Andersson A."/>
            <person name="Bertilsson S."/>
            <person name="Dopson M."/>
        </authorList>
    </citation>
    <scope>NUCLEOTIDE SEQUENCE</scope>
    <source>
        <strain evidence="1">TM448A03302</strain>
    </source>
</reference>
<evidence type="ECO:0000313" key="1">
    <source>
        <dbReference type="EMBL" id="QJA53198.1"/>
    </source>
</evidence>